<keyword evidence="3" id="KW-1185">Reference proteome</keyword>
<sequence length="288" mass="32786">MAPGNPEFQMKREREDEEQFSSQATKRTRREASSKAGIEIEKYIGPGGYFDSQTTDTQYFDFTESQTSGSSKQYLESQDLEIIMVADPRDDDLYQPETQSQDDSPVRLERTNPMRVVPELNDSNPIPPPCLSFSRTLDDTNTAWGPNSDKQDSFNNILKARYLNAPDPVTKFLEKQDLESRECRWSDWRDEAGIDLPARLATKLLFDNAQTVSFHQANTLQKAHTTVASQLVRVAYRLIHAGGCSKNPEDLRNSIMDGKMLLDLADELVDEEISIHKLVDEMYAYSSR</sequence>
<gene>
    <name evidence="2" type="ORF">K435DRAFT_872775</name>
</gene>
<reference evidence="2 3" key="1">
    <citation type="journal article" date="2019" name="Nat. Ecol. Evol.">
        <title>Megaphylogeny resolves global patterns of mushroom evolution.</title>
        <authorList>
            <person name="Varga T."/>
            <person name="Krizsan K."/>
            <person name="Foldi C."/>
            <person name="Dima B."/>
            <person name="Sanchez-Garcia M."/>
            <person name="Sanchez-Ramirez S."/>
            <person name="Szollosi G.J."/>
            <person name="Szarkandi J.G."/>
            <person name="Papp V."/>
            <person name="Albert L."/>
            <person name="Andreopoulos W."/>
            <person name="Angelini C."/>
            <person name="Antonin V."/>
            <person name="Barry K.W."/>
            <person name="Bougher N.L."/>
            <person name="Buchanan P."/>
            <person name="Buyck B."/>
            <person name="Bense V."/>
            <person name="Catcheside P."/>
            <person name="Chovatia M."/>
            <person name="Cooper J."/>
            <person name="Damon W."/>
            <person name="Desjardin D."/>
            <person name="Finy P."/>
            <person name="Geml J."/>
            <person name="Haridas S."/>
            <person name="Hughes K."/>
            <person name="Justo A."/>
            <person name="Karasinski D."/>
            <person name="Kautmanova I."/>
            <person name="Kiss B."/>
            <person name="Kocsube S."/>
            <person name="Kotiranta H."/>
            <person name="LaButti K.M."/>
            <person name="Lechner B.E."/>
            <person name="Liimatainen K."/>
            <person name="Lipzen A."/>
            <person name="Lukacs Z."/>
            <person name="Mihaltcheva S."/>
            <person name="Morgado L.N."/>
            <person name="Niskanen T."/>
            <person name="Noordeloos M.E."/>
            <person name="Ohm R.A."/>
            <person name="Ortiz-Santana B."/>
            <person name="Ovrebo C."/>
            <person name="Racz N."/>
            <person name="Riley R."/>
            <person name="Savchenko A."/>
            <person name="Shiryaev A."/>
            <person name="Soop K."/>
            <person name="Spirin V."/>
            <person name="Szebenyi C."/>
            <person name="Tomsovsky M."/>
            <person name="Tulloss R.E."/>
            <person name="Uehling J."/>
            <person name="Grigoriev I.V."/>
            <person name="Vagvolgyi C."/>
            <person name="Papp T."/>
            <person name="Martin F.M."/>
            <person name="Miettinen O."/>
            <person name="Hibbett D.S."/>
            <person name="Nagy L.G."/>
        </authorList>
    </citation>
    <scope>NUCLEOTIDE SEQUENCE [LARGE SCALE GENOMIC DNA]</scope>
    <source>
        <strain evidence="2 3">CBS 962.96</strain>
    </source>
</reference>
<proteinExistence type="predicted"/>
<dbReference type="OrthoDB" id="3049134at2759"/>
<accession>A0A4S8L0T3</accession>
<organism evidence="2 3">
    <name type="scientific">Dendrothele bispora (strain CBS 962.96)</name>
    <dbReference type="NCBI Taxonomy" id="1314807"/>
    <lineage>
        <taxon>Eukaryota</taxon>
        <taxon>Fungi</taxon>
        <taxon>Dikarya</taxon>
        <taxon>Basidiomycota</taxon>
        <taxon>Agaricomycotina</taxon>
        <taxon>Agaricomycetes</taxon>
        <taxon>Agaricomycetidae</taxon>
        <taxon>Agaricales</taxon>
        <taxon>Agaricales incertae sedis</taxon>
        <taxon>Dendrothele</taxon>
    </lineage>
</organism>
<dbReference type="EMBL" id="ML179765">
    <property type="protein sequence ID" value="THU81997.1"/>
    <property type="molecule type" value="Genomic_DNA"/>
</dbReference>
<name>A0A4S8L0T3_DENBC</name>
<feature type="region of interest" description="Disordered" evidence="1">
    <location>
        <begin position="1"/>
        <end position="38"/>
    </location>
</feature>
<evidence type="ECO:0000256" key="1">
    <source>
        <dbReference type="SAM" id="MobiDB-lite"/>
    </source>
</evidence>
<protein>
    <submittedName>
        <fullName evidence="2">Uncharacterized protein</fullName>
    </submittedName>
</protein>
<evidence type="ECO:0000313" key="2">
    <source>
        <dbReference type="EMBL" id="THU81997.1"/>
    </source>
</evidence>
<evidence type="ECO:0000313" key="3">
    <source>
        <dbReference type="Proteomes" id="UP000297245"/>
    </source>
</evidence>
<dbReference type="Proteomes" id="UP000297245">
    <property type="component" value="Unassembled WGS sequence"/>
</dbReference>
<dbReference type="AlphaFoldDB" id="A0A4S8L0T3"/>